<proteinExistence type="predicted"/>
<dbReference type="Proteomes" id="UP000198304">
    <property type="component" value="Unassembled WGS sequence"/>
</dbReference>
<feature type="compositionally biased region" description="Basic and acidic residues" evidence="1">
    <location>
        <begin position="16"/>
        <end position="45"/>
    </location>
</feature>
<evidence type="ECO:0000313" key="3">
    <source>
        <dbReference type="Proteomes" id="UP000198304"/>
    </source>
</evidence>
<feature type="region of interest" description="Disordered" evidence="1">
    <location>
        <begin position="14"/>
        <end position="45"/>
    </location>
</feature>
<evidence type="ECO:0000256" key="1">
    <source>
        <dbReference type="SAM" id="MobiDB-lite"/>
    </source>
</evidence>
<dbReference type="OrthoDB" id="49105at2"/>
<keyword evidence="3" id="KW-1185">Reference proteome</keyword>
<reference evidence="2 3" key="1">
    <citation type="submission" date="2017-06" db="EMBL/GenBank/DDBJ databases">
        <authorList>
            <person name="Kim H.J."/>
            <person name="Triplett B.A."/>
        </authorList>
    </citation>
    <scope>NUCLEOTIDE SEQUENCE [LARGE SCALE GENOMIC DNA]</scope>
    <source>
        <strain evidence="2 3">SCA</strain>
    </source>
</reference>
<dbReference type="AlphaFoldDB" id="A0A239HAE6"/>
<dbReference type="RefSeq" id="WP_089284134.1">
    <property type="nucleotide sequence ID" value="NZ_FZOJ01000021.1"/>
</dbReference>
<name>A0A239HAE6_9FIRM</name>
<gene>
    <name evidence="2" type="ORF">SAMN05446037_10211</name>
</gene>
<sequence length="191" mass="21560">MINSITSITQVPTVTHVEDKKKSQDKKTTIEMEKQDSYEAKEEKQLEKVTYDKPKGTVDTKTIAALKKESEKAHEQLKELVEQLLKRQGYTWDKIIQGDFDDIKVDDIAVEEAKALIAEDGPLGAEKTSDRIVDFAIAISGGDKTKLEELKAAIDKGFKEAEKILGGLPEVSKRTYDLVMEKLDEWCQENE</sequence>
<protein>
    <submittedName>
        <fullName evidence="2">Uncharacterized protein</fullName>
    </submittedName>
</protein>
<accession>A0A239HAE6</accession>
<dbReference type="EMBL" id="FZOJ01000021">
    <property type="protein sequence ID" value="SNS78347.1"/>
    <property type="molecule type" value="Genomic_DNA"/>
</dbReference>
<organism evidence="2 3">
    <name type="scientific">Anaerovirgula multivorans</name>
    <dbReference type="NCBI Taxonomy" id="312168"/>
    <lineage>
        <taxon>Bacteria</taxon>
        <taxon>Bacillati</taxon>
        <taxon>Bacillota</taxon>
        <taxon>Clostridia</taxon>
        <taxon>Peptostreptococcales</taxon>
        <taxon>Natronincolaceae</taxon>
        <taxon>Anaerovirgula</taxon>
    </lineage>
</organism>
<evidence type="ECO:0000313" key="2">
    <source>
        <dbReference type="EMBL" id="SNS78347.1"/>
    </source>
</evidence>